<dbReference type="KEGG" id="llu:AKJ09_04601"/>
<evidence type="ECO:0000313" key="2">
    <source>
        <dbReference type="Proteomes" id="UP000064967"/>
    </source>
</evidence>
<dbReference type="Proteomes" id="UP000064967">
    <property type="component" value="Chromosome"/>
</dbReference>
<dbReference type="EMBL" id="CP012333">
    <property type="protein sequence ID" value="AKU97937.1"/>
    <property type="molecule type" value="Genomic_DNA"/>
</dbReference>
<dbReference type="RefSeq" id="WP_169927712.1">
    <property type="nucleotide sequence ID" value="NZ_CP012333.1"/>
</dbReference>
<sequence>MINILVGLVVALALGACVAWLGSRRLRQHVEAPKHVLHEKLARHYPRRSNDG</sequence>
<protein>
    <submittedName>
        <fullName evidence="1">Uncharacterized protein</fullName>
    </submittedName>
</protein>
<organism evidence="1 2">
    <name type="scientific">Labilithrix luteola</name>
    <dbReference type="NCBI Taxonomy" id="1391654"/>
    <lineage>
        <taxon>Bacteria</taxon>
        <taxon>Pseudomonadati</taxon>
        <taxon>Myxococcota</taxon>
        <taxon>Polyangia</taxon>
        <taxon>Polyangiales</taxon>
        <taxon>Labilitrichaceae</taxon>
        <taxon>Labilithrix</taxon>
    </lineage>
</organism>
<reference evidence="1 2" key="1">
    <citation type="submission" date="2015-08" db="EMBL/GenBank/DDBJ databases">
        <authorList>
            <person name="Babu N.S."/>
            <person name="Beckwith C.J."/>
            <person name="Beseler K.G."/>
            <person name="Brison A."/>
            <person name="Carone J.V."/>
            <person name="Caskin T.P."/>
            <person name="Diamond M."/>
            <person name="Durham M.E."/>
            <person name="Foxe J.M."/>
            <person name="Go M."/>
            <person name="Henderson B.A."/>
            <person name="Jones I.B."/>
            <person name="McGettigan J.A."/>
            <person name="Micheletti S.J."/>
            <person name="Nasrallah M.E."/>
            <person name="Ortiz D."/>
            <person name="Piller C.R."/>
            <person name="Privatt S.R."/>
            <person name="Schneider S.L."/>
            <person name="Sharp S."/>
            <person name="Smith T.C."/>
            <person name="Stanton J.D."/>
            <person name="Ullery H.E."/>
            <person name="Wilson R.J."/>
            <person name="Serrano M.G."/>
            <person name="Buck G."/>
            <person name="Lee V."/>
            <person name="Wang Y."/>
            <person name="Carvalho R."/>
            <person name="Voegtly L."/>
            <person name="Shi R."/>
            <person name="Duckworth R."/>
            <person name="Johnson A."/>
            <person name="Loviza R."/>
            <person name="Walstead R."/>
            <person name="Shah Z."/>
            <person name="Kiflezghi M."/>
            <person name="Wade K."/>
            <person name="Ball S.L."/>
            <person name="Bradley K.W."/>
            <person name="Asai D.J."/>
            <person name="Bowman C.A."/>
            <person name="Russell D.A."/>
            <person name="Pope W.H."/>
            <person name="Jacobs-Sera D."/>
            <person name="Hendrix R.W."/>
            <person name="Hatfull G.F."/>
        </authorList>
    </citation>
    <scope>NUCLEOTIDE SEQUENCE [LARGE SCALE GENOMIC DNA]</scope>
    <source>
        <strain evidence="1 2">DSM 27648</strain>
    </source>
</reference>
<keyword evidence="2" id="KW-1185">Reference proteome</keyword>
<evidence type="ECO:0000313" key="1">
    <source>
        <dbReference type="EMBL" id="AKU97937.1"/>
    </source>
</evidence>
<accession>A0A0K1PWP4</accession>
<gene>
    <name evidence="1" type="ORF">AKJ09_04601</name>
</gene>
<dbReference type="STRING" id="1391654.AKJ09_04601"/>
<dbReference type="AlphaFoldDB" id="A0A0K1PWP4"/>
<name>A0A0K1PWP4_9BACT</name>
<proteinExistence type="predicted"/>